<reference evidence="1" key="1">
    <citation type="submission" date="2022-12" db="EMBL/GenBank/DDBJ databases">
        <title>Paraconexibacter alkalitolerans sp. nov. and Baekduia alba sp. nov., isolated from soil and emended description of the genera Paraconexibacter (Chun et al., 2020) and Baekduia (An et al., 2020).</title>
        <authorList>
            <person name="Vieira S."/>
            <person name="Huber K.J."/>
            <person name="Geppert A."/>
            <person name="Wolf J."/>
            <person name="Neumann-Schaal M."/>
            <person name="Muesken M."/>
            <person name="Overmann J."/>
        </authorList>
    </citation>
    <scope>NUCLEOTIDE SEQUENCE</scope>
    <source>
        <strain evidence="1">AEG42_29</strain>
    </source>
</reference>
<evidence type="ECO:0000313" key="1">
    <source>
        <dbReference type="EMBL" id="XAY06005.1"/>
    </source>
</evidence>
<sequence>MAKTLRGSRALTFVRRVYTRYIRELVPGGKARYAIVAATGRAPSWTPPAACTAATGRELERLLGGQPATVAAAGREAYTTSRRETTARPQAEMVLFFTLRHGRISTGTSGDVASLQDRGIFVSAGGRRGAQLTGLIPDGVATVQFRFPRTVSLGKDLRPRDFGAAYTRTVHVRDNVVDLHVPRPAEFALSATAIWRAPNGVFVRTVKGR</sequence>
<accession>A0AAU7AWD5</accession>
<dbReference type="KEGG" id="parq:DSM112329_02866"/>
<organism evidence="1">
    <name type="scientific">Paraconexibacter sp. AEG42_29</name>
    <dbReference type="NCBI Taxonomy" id="2997339"/>
    <lineage>
        <taxon>Bacteria</taxon>
        <taxon>Bacillati</taxon>
        <taxon>Actinomycetota</taxon>
        <taxon>Thermoleophilia</taxon>
        <taxon>Solirubrobacterales</taxon>
        <taxon>Paraconexibacteraceae</taxon>
        <taxon>Paraconexibacter</taxon>
    </lineage>
</organism>
<dbReference type="EMBL" id="CP114014">
    <property type="protein sequence ID" value="XAY06005.1"/>
    <property type="molecule type" value="Genomic_DNA"/>
</dbReference>
<protein>
    <submittedName>
        <fullName evidence="1">Uncharacterized protein</fullName>
    </submittedName>
</protein>
<dbReference type="AlphaFoldDB" id="A0AAU7AWD5"/>
<gene>
    <name evidence="1" type="ORF">DSM112329_02866</name>
</gene>
<name>A0AAU7AWD5_9ACTN</name>
<proteinExistence type="predicted"/>